<evidence type="ECO:0000256" key="3">
    <source>
        <dbReference type="ARBA" id="ARBA00022448"/>
    </source>
</evidence>
<keyword evidence="11" id="KW-0614">Plasmid</keyword>
<dbReference type="PANTHER" id="PTHR43528">
    <property type="entry name" value="ALPHA-KETOGLUTARATE PERMEASE"/>
    <property type="match status" value="1"/>
</dbReference>
<proteinExistence type="inferred from homology"/>
<gene>
    <name evidence="11" type="ORF">HV331_25435</name>
</gene>
<feature type="transmembrane region" description="Helical" evidence="9">
    <location>
        <begin position="269"/>
        <end position="287"/>
    </location>
</feature>
<name>A0AAP9R1Q2_KLEAE</name>
<feature type="transmembrane region" description="Helical" evidence="9">
    <location>
        <begin position="323"/>
        <end position="343"/>
    </location>
</feature>
<dbReference type="InterPro" id="IPR051084">
    <property type="entry name" value="H+-coupled_symporters"/>
</dbReference>
<feature type="transmembrane region" description="Helical" evidence="9">
    <location>
        <begin position="111"/>
        <end position="136"/>
    </location>
</feature>
<evidence type="ECO:0000313" key="12">
    <source>
        <dbReference type="Proteomes" id="UP000514462"/>
    </source>
</evidence>
<feature type="transmembrane region" description="Helical" evidence="9">
    <location>
        <begin position="148"/>
        <end position="173"/>
    </location>
</feature>
<dbReference type="Proteomes" id="UP000514462">
    <property type="component" value="Plasmid pRHBSTW-00938_2"/>
</dbReference>
<comment type="similarity">
    <text evidence="2">Belongs to the major facilitator superfamily. Metabolite:H+ Symporter (MHS) family (TC 2.A.1.6) family.</text>
</comment>
<comment type="subcellular location">
    <subcellularLocation>
        <location evidence="1">Cell membrane</location>
        <topology evidence="1">Multi-pass membrane protein</topology>
    </subcellularLocation>
</comment>
<dbReference type="PROSITE" id="PS50850">
    <property type="entry name" value="MFS"/>
    <property type="match status" value="1"/>
</dbReference>
<evidence type="ECO:0000256" key="4">
    <source>
        <dbReference type="ARBA" id="ARBA00022475"/>
    </source>
</evidence>
<sequence length="420" mass="44463">MRATPGISRHSVAIAALSTIVEWYDFTLYLYFSTVLSRVFFGGGELALAFTLGGFAISYLLRPLGALCFGRIGDRFGRRHMLLISMALMTVTMLMTSLLPTYTQLGISAGILVLILRGIMSFSVGGEYTGVVAYLLEGSRPDRRGLVTSLASAASEVGALLAVGVSALTVALLSESALESWGWRIPFLVGFVLAGSLWLGRAWLEESPGFLEHQQTGTSVSLRESIIHFRPAIWRSFAISALGSATYYLGITYVPVFLVTTGAFTEKDALSLSVVAAISVVVITPLAGNFSDRIGRRPMLLLLAVGSAFLPLVVFMLMTVGSYAISMLGAVLMACLAGCVSAVGTSSTSEQFPVAVRLTGLALGTTVATAIFGGLTPWLAQTIITSTGSHSAPGLIITLIAVCVLPVFFYMPETAPGKRK</sequence>
<dbReference type="Pfam" id="PF00083">
    <property type="entry name" value="Sugar_tr"/>
    <property type="match status" value="1"/>
</dbReference>
<dbReference type="InterPro" id="IPR005829">
    <property type="entry name" value="Sugar_transporter_CS"/>
</dbReference>
<dbReference type="InterPro" id="IPR020846">
    <property type="entry name" value="MFS_dom"/>
</dbReference>
<protein>
    <submittedName>
        <fullName evidence="11">MFS transporter</fullName>
    </submittedName>
</protein>
<feature type="transmembrane region" description="Helical" evidence="9">
    <location>
        <begin position="81"/>
        <end position="99"/>
    </location>
</feature>
<keyword evidence="5 9" id="KW-0812">Transmembrane</keyword>
<dbReference type="PANTHER" id="PTHR43528:SF1">
    <property type="entry name" value="ALPHA-KETOGLUTARATE PERMEASE"/>
    <property type="match status" value="1"/>
</dbReference>
<feature type="transmembrane region" description="Helical" evidence="9">
    <location>
        <begin position="185"/>
        <end position="204"/>
    </location>
</feature>
<dbReference type="InterPro" id="IPR036259">
    <property type="entry name" value="MFS_trans_sf"/>
</dbReference>
<feature type="transmembrane region" description="Helical" evidence="9">
    <location>
        <begin position="392"/>
        <end position="411"/>
    </location>
</feature>
<feature type="transmembrane region" description="Helical" evidence="9">
    <location>
        <begin position="232"/>
        <end position="249"/>
    </location>
</feature>
<keyword evidence="7 9" id="KW-1133">Transmembrane helix</keyword>
<evidence type="ECO:0000259" key="10">
    <source>
        <dbReference type="PROSITE" id="PS50850"/>
    </source>
</evidence>
<evidence type="ECO:0000313" key="11">
    <source>
        <dbReference type="EMBL" id="QMR42867.1"/>
    </source>
</evidence>
<feature type="domain" description="Major facilitator superfamily (MFS) profile" evidence="10">
    <location>
        <begin position="11"/>
        <end position="415"/>
    </location>
</feature>
<evidence type="ECO:0000256" key="2">
    <source>
        <dbReference type="ARBA" id="ARBA00008240"/>
    </source>
</evidence>
<geneLocation type="plasmid" evidence="12">
    <name>prhbstw-00938_2</name>
</geneLocation>
<keyword evidence="8 9" id="KW-0472">Membrane</keyword>
<feature type="transmembrane region" description="Helical" evidence="9">
    <location>
        <begin position="299"/>
        <end position="317"/>
    </location>
</feature>
<dbReference type="InterPro" id="IPR011701">
    <property type="entry name" value="MFS"/>
</dbReference>
<feature type="transmembrane region" description="Helical" evidence="9">
    <location>
        <begin position="38"/>
        <end position="61"/>
    </location>
</feature>
<keyword evidence="3" id="KW-0813">Transport</keyword>
<evidence type="ECO:0000256" key="1">
    <source>
        <dbReference type="ARBA" id="ARBA00004651"/>
    </source>
</evidence>
<keyword evidence="6" id="KW-0769">Symport</keyword>
<keyword evidence="4" id="KW-1003">Cell membrane</keyword>
<dbReference type="RefSeq" id="WP_182015640.1">
    <property type="nucleotide sequence ID" value="NZ_CP055905.1"/>
</dbReference>
<dbReference type="EMBL" id="CP055905">
    <property type="protein sequence ID" value="QMR42867.1"/>
    <property type="molecule type" value="Genomic_DNA"/>
</dbReference>
<feature type="transmembrane region" description="Helical" evidence="9">
    <location>
        <begin position="355"/>
        <end position="380"/>
    </location>
</feature>
<reference evidence="12" key="1">
    <citation type="submission" date="2020-06" db="EMBL/GenBank/DDBJ databases">
        <title>REHAB project genomes.</title>
        <authorList>
            <person name="Shaw L.P."/>
        </authorList>
    </citation>
    <scope>NUCLEOTIDE SEQUENCE [LARGE SCALE GENOMIC DNA]</scope>
    <source>
        <strain evidence="12">RHBSTW-00938</strain>
        <plasmid evidence="12">prhbstw-00938_2</plasmid>
    </source>
</reference>
<evidence type="ECO:0000256" key="7">
    <source>
        <dbReference type="ARBA" id="ARBA00022989"/>
    </source>
</evidence>
<evidence type="ECO:0000256" key="5">
    <source>
        <dbReference type="ARBA" id="ARBA00022692"/>
    </source>
</evidence>
<accession>A0AAP9R1Q2</accession>
<evidence type="ECO:0000256" key="8">
    <source>
        <dbReference type="ARBA" id="ARBA00023136"/>
    </source>
</evidence>
<evidence type="ECO:0000256" key="9">
    <source>
        <dbReference type="SAM" id="Phobius"/>
    </source>
</evidence>
<evidence type="ECO:0000256" key="6">
    <source>
        <dbReference type="ARBA" id="ARBA00022847"/>
    </source>
</evidence>
<dbReference type="GO" id="GO:0015293">
    <property type="term" value="F:symporter activity"/>
    <property type="evidence" value="ECO:0007669"/>
    <property type="project" value="UniProtKB-KW"/>
</dbReference>
<dbReference type="GO" id="GO:0005886">
    <property type="term" value="C:plasma membrane"/>
    <property type="evidence" value="ECO:0007669"/>
    <property type="project" value="UniProtKB-SubCell"/>
</dbReference>
<dbReference type="Pfam" id="PF07690">
    <property type="entry name" value="MFS_1"/>
    <property type="match status" value="1"/>
</dbReference>
<dbReference type="Gene3D" id="1.20.1250.20">
    <property type="entry name" value="MFS general substrate transporter like domains"/>
    <property type="match status" value="2"/>
</dbReference>
<dbReference type="InterPro" id="IPR005828">
    <property type="entry name" value="MFS_sugar_transport-like"/>
</dbReference>
<organism evidence="11 12">
    <name type="scientific">Klebsiella aerogenes</name>
    <name type="common">Enterobacter aerogenes</name>
    <dbReference type="NCBI Taxonomy" id="548"/>
    <lineage>
        <taxon>Bacteria</taxon>
        <taxon>Pseudomonadati</taxon>
        <taxon>Pseudomonadota</taxon>
        <taxon>Gammaproteobacteria</taxon>
        <taxon>Enterobacterales</taxon>
        <taxon>Enterobacteriaceae</taxon>
        <taxon>Klebsiella/Raoultella group</taxon>
        <taxon>Klebsiella</taxon>
    </lineage>
</organism>
<dbReference type="AlphaFoldDB" id="A0AAP9R1Q2"/>
<feature type="transmembrane region" description="Helical" evidence="9">
    <location>
        <begin position="12"/>
        <end position="32"/>
    </location>
</feature>
<dbReference type="SUPFAM" id="SSF103473">
    <property type="entry name" value="MFS general substrate transporter"/>
    <property type="match status" value="1"/>
</dbReference>
<dbReference type="PROSITE" id="PS00216">
    <property type="entry name" value="SUGAR_TRANSPORT_1"/>
    <property type="match status" value="1"/>
</dbReference>